<gene>
    <name evidence="1" type="ORF">BDR25DRAFT_349290</name>
</gene>
<sequence>MLRLILLDRLTLCFPRQHQGLTWEAAAMREIVLCERLHYGVSIMSPNELSLAGCACGKATWDKVHCIMELGRYKSDFFRLDSGELSLNATLHVTQPTQRDDKWQENPYGSCQVFVRAYSRCEVSKKVDKVAANNGIQQLSSTVIRDMVTDGLWSSGLIQNLCWIHDLTQSWRASWELGI</sequence>
<comment type="caution">
    <text evidence="1">The sequence shown here is derived from an EMBL/GenBank/DDBJ whole genome shotgun (WGS) entry which is preliminary data.</text>
</comment>
<keyword evidence="2" id="KW-1185">Reference proteome</keyword>
<proteinExistence type="predicted"/>
<dbReference type="EMBL" id="MU003494">
    <property type="protein sequence ID" value="KAF2476170.1"/>
    <property type="molecule type" value="Genomic_DNA"/>
</dbReference>
<accession>A0ACB6RBS3</accession>
<organism evidence="1 2">
    <name type="scientific">Lindgomyces ingoldianus</name>
    <dbReference type="NCBI Taxonomy" id="673940"/>
    <lineage>
        <taxon>Eukaryota</taxon>
        <taxon>Fungi</taxon>
        <taxon>Dikarya</taxon>
        <taxon>Ascomycota</taxon>
        <taxon>Pezizomycotina</taxon>
        <taxon>Dothideomycetes</taxon>
        <taxon>Pleosporomycetidae</taxon>
        <taxon>Pleosporales</taxon>
        <taxon>Lindgomycetaceae</taxon>
        <taxon>Lindgomyces</taxon>
    </lineage>
</organism>
<evidence type="ECO:0000313" key="2">
    <source>
        <dbReference type="Proteomes" id="UP000799755"/>
    </source>
</evidence>
<reference evidence="1" key="1">
    <citation type="journal article" date="2020" name="Stud. Mycol.">
        <title>101 Dothideomycetes genomes: a test case for predicting lifestyles and emergence of pathogens.</title>
        <authorList>
            <person name="Haridas S."/>
            <person name="Albert R."/>
            <person name="Binder M."/>
            <person name="Bloem J."/>
            <person name="Labutti K."/>
            <person name="Salamov A."/>
            <person name="Andreopoulos B."/>
            <person name="Baker S."/>
            <person name="Barry K."/>
            <person name="Bills G."/>
            <person name="Bluhm B."/>
            <person name="Cannon C."/>
            <person name="Castanera R."/>
            <person name="Culley D."/>
            <person name="Daum C."/>
            <person name="Ezra D."/>
            <person name="Gonzalez J."/>
            <person name="Henrissat B."/>
            <person name="Kuo A."/>
            <person name="Liang C."/>
            <person name="Lipzen A."/>
            <person name="Lutzoni F."/>
            <person name="Magnuson J."/>
            <person name="Mondo S."/>
            <person name="Nolan M."/>
            <person name="Ohm R."/>
            <person name="Pangilinan J."/>
            <person name="Park H.-J."/>
            <person name="Ramirez L."/>
            <person name="Alfaro M."/>
            <person name="Sun H."/>
            <person name="Tritt A."/>
            <person name="Yoshinaga Y."/>
            <person name="Zwiers L.-H."/>
            <person name="Turgeon B."/>
            <person name="Goodwin S."/>
            <person name="Spatafora J."/>
            <person name="Crous P."/>
            <person name="Grigoriev I."/>
        </authorList>
    </citation>
    <scope>NUCLEOTIDE SEQUENCE</scope>
    <source>
        <strain evidence="1">ATCC 200398</strain>
    </source>
</reference>
<name>A0ACB6RBS3_9PLEO</name>
<dbReference type="Proteomes" id="UP000799755">
    <property type="component" value="Unassembled WGS sequence"/>
</dbReference>
<evidence type="ECO:0000313" key="1">
    <source>
        <dbReference type="EMBL" id="KAF2476170.1"/>
    </source>
</evidence>
<protein>
    <submittedName>
        <fullName evidence="1">Uncharacterized protein</fullName>
    </submittedName>
</protein>